<proteinExistence type="predicted"/>
<gene>
    <name evidence="6" type="ORF">ELS83_12795</name>
</gene>
<comment type="subcellular location">
    <subcellularLocation>
        <location evidence="1">Membrane</location>
        <topology evidence="1">Multi-pass membrane protein</topology>
    </subcellularLocation>
</comment>
<keyword evidence="3 5" id="KW-1133">Transmembrane helix</keyword>
<evidence type="ECO:0000256" key="3">
    <source>
        <dbReference type="ARBA" id="ARBA00022989"/>
    </source>
</evidence>
<dbReference type="Proteomes" id="UP000732105">
    <property type="component" value="Unassembled WGS sequence"/>
</dbReference>
<feature type="transmembrane region" description="Helical" evidence="5">
    <location>
        <begin position="45"/>
        <end position="69"/>
    </location>
</feature>
<evidence type="ECO:0000256" key="5">
    <source>
        <dbReference type="SAM" id="Phobius"/>
    </source>
</evidence>
<dbReference type="InterPro" id="IPR038770">
    <property type="entry name" value="Na+/solute_symporter_sf"/>
</dbReference>
<keyword evidence="4 5" id="KW-0472">Membrane</keyword>
<feature type="transmembrane region" description="Helical" evidence="5">
    <location>
        <begin position="266"/>
        <end position="284"/>
    </location>
</feature>
<dbReference type="RefSeq" id="WP_171595970.1">
    <property type="nucleotide sequence ID" value="NZ_RZNH01000021.1"/>
</dbReference>
<sequence>MKIIGLSYKMKEFATKIILNRNFILVLAVILGLLIGQYASLFKNYTFYVLAVVMTFSTTGISTKAMFPLKEMIKPMIMGSLLNYVVFGAVVITLSYFIMPTPELFLGFVVIASTPPGVAVIPFSHILDGDLKYAIVGTLGAFISSLFFAPLIVGLFSNVDGGINPIDLFIAMVQLVLIPLLISRFLLWAPIKPTIEKVRGRIVDWGFALIIFTAVGLNRQVFFSNFEILLLVSLVLFLGIFGLGWTYEKISKKMGVSAPVAMTQNLLVTVKSSGFAVVTALTLFGEKAAIPSAVLAVFVLAYLLFLSIRKELRDQKKPDKSRGEL</sequence>
<evidence type="ECO:0000313" key="7">
    <source>
        <dbReference type="Proteomes" id="UP000732105"/>
    </source>
</evidence>
<feature type="transmembrane region" description="Helical" evidence="5">
    <location>
        <begin position="228"/>
        <end position="245"/>
    </location>
</feature>
<organism evidence="6 7">
    <name type="scientific">Marinifilum caeruleilacunae</name>
    <dbReference type="NCBI Taxonomy" id="2499076"/>
    <lineage>
        <taxon>Bacteria</taxon>
        <taxon>Pseudomonadati</taxon>
        <taxon>Bacteroidota</taxon>
        <taxon>Bacteroidia</taxon>
        <taxon>Marinilabiliales</taxon>
        <taxon>Marinifilaceae</taxon>
    </lineage>
</organism>
<feature type="transmembrane region" description="Helical" evidence="5">
    <location>
        <begin position="133"/>
        <end position="156"/>
    </location>
</feature>
<feature type="transmembrane region" description="Helical" evidence="5">
    <location>
        <begin position="168"/>
        <end position="190"/>
    </location>
</feature>
<name>A0ABX1WX94_9BACT</name>
<feature type="transmembrane region" description="Helical" evidence="5">
    <location>
        <begin position="21"/>
        <end position="39"/>
    </location>
</feature>
<feature type="transmembrane region" description="Helical" evidence="5">
    <location>
        <begin position="81"/>
        <end position="99"/>
    </location>
</feature>
<feature type="transmembrane region" description="Helical" evidence="5">
    <location>
        <begin position="290"/>
        <end position="308"/>
    </location>
</feature>
<evidence type="ECO:0000313" key="6">
    <source>
        <dbReference type="EMBL" id="NOU60699.1"/>
    </source>
</evidence>
<dbReference type="EMBL" id="RZNH01000021">
    <property type="protein sequence ID" value="NOU60699.1"/>
    <property type="molecule type" value="Genomic_DNA"/>
</dbReference>
<comment type="caution">
    <text evidence="6">The sequence shown here is derived from an EMBL/GenBank/DDBJ whole genome shotgun (WGS) entry which is preliminary data.</text>
</comment>
<feature type="transmembrane region" description="Helical" evidence="5">
    <location>
        <begin position="105"/>
        <end position="126"/>
    </location>
</feature>
<keyword evidence="7" id="KW-1185">Reference proteome</keyword>
<accession>A0ABX1WX94</accession>
<evidence type="ECO:0000256" key="2">
    <source>
        <dbReference type="ARBA" id="ARBA00022692"/>
    </source>
</evidence>
<dbReference type="Pfam" id="PF01758">
    <property type="entry name" value="SBF"/>
    <property type="match status" value="1"/>
</dbReference>
<reference evidence="6 7" key="1">
    <citation type="submission" date="2018-12" db="EMBL/GenBank/DDBJ databases">
        <title>Marinifilum JC070 sp. nov., a marine bacterium isolated from Yongle Blue Hole in the South China Sea.</title>
        <authorList>
            <person name="Fu T."/>
        </authorList>
    </citation>
    <scope>NUCLEOTIDE SEQUENCE [LARGE SCALE GENOMIC DNA]</scope>
    <source>
        <strain evidence="6 7">JC070</strain>
    </source>
</reference>
<dbReference type="Gene3D" id="1.20.1530.20">
    <property type="match status" value="1"/>
</dbReference>
<feature type="transmembrane region" description="Helical" evidence="5">
    <location>
        <begin position="202"/>
        <end position="222"/>
    </location>
</feature>
<dbReference type="InterPro" id="IPR002657">
    <property type="entry name" value="BilAc:Na_symport/Acr3"/>
</dbReference>
<evidence type="ECO:0008006" key="8">
    <source>
        <dbReference type="Google" id="ProtNLM"/>
    </source>
</evidence>
<evidence type="ECO:0000256" key="4">
    <source>
        <dbReference type="ARBA" id="ARBA00023136"/>
    </source>
</evidence>
<evidence type="ECO:0000256" key="1">
    <source>
        <dbReference type="ARBA" id="ARBA00004141"/>
    </source>
</evidence>
<keyword evidence="2 5" id="KW-0812">Transmembrane</keyword>
<protein>
    <recommendedName>
        <fullName evidence="8">Bile acid:sodium symporter family protein</fullName>
    </recommendedName>
</protein>